<feature type="domain" description="NAD-dependent DNA ligase N-terminal" evidence="1">
    <location>
        <begin position="4"/>
        <end position="264"/>
    </location>
</feature>
<dbReference type="Proteomes" id="UP000005212">
    <property type="component" value="Chromosome"/>
</dbReference>
<dbReference type="PATRIC" id="fig|1155096.3.peg.576"/>
<dbReference type="GO" id="GO:0003911">
    <property type="term" value="F:DNA ligase (NAD+) activity"/>
    <property type="evidence" value="ECO:0007669"/>
    <property type="project" value="InterPro"/>
</dbReference>
<evidence type="ECO:0000259" key="1">
    <source>
        <dbReference type="SMART" id="SM00532"/>
    </source>
</evidence>
<dbReference type="Pfam" id="PF01653">
    <property type="entry name" value="DNA_ligase_aden"/>
    <property type="match status" value="1"/>
</dbReference>
<dbReference type="Gene3D" id="1.10.287.610">
    <property type="entry name" value="Helix hairpin bin"/>
    <property type="match status" value="1"/>
</dbReference>
<dbReference type="Gene3D" id="3.30.470.30">
    <property type="entry name" value="DNA ligase/mRNA capping enzyme"/>
    <property type="match status" value="1"/>
</dbReference>
<dbReference type="KEGG" id="bcw:Q7M_559"/>
<reference evidence="3" key="2">
    <citation type="submission" date="2012-03" db="EMBL/GenBank/DDBJ databases">
        <title>Complete genome sequence of Borrelia crocidurae.</title>
        <authorList>
            <person name="Elbir H."/>
            <person name="Gimenez G."/>
            <person name="Robert C."/>
            <person name="Raoult D."/>
            <person name="Drancourt M."/>
        </authorList>
    </citation>
    <scope>NUCLEOTIDE SEQUENCE [LARGE SCALE GENOMIC DNA]</scope>
    <source>
        <strain evidence="3">Achema</strain>
    </source>
</reference>
<sequence length="265" mass="30630">MGKDIKDEISSLRDAIKKWDREYYVDSSPTVGDVTYDKALLRLQYLENRYPEYKTLDSPTLKFGSDLLNDFKEVEHSYPILSLEKTYDVKELSLWVEKMSLEGSNLGFDMGISAEPKIDGCSIVLYYKDGILEKALTRGDGRFGNNVIENVRTIKNVPLCIGEQVELVLRGEIYITKKDFLEINHTLDDSYINARNLTSGILRRINSREVVNFPLDIFVYDILYSSLELNTNHDAFDKLNQFGFKLNPCCKFFVVKTWEKILLIM</sequence>
<reference evidence="2 3" key="1">
    <citation type="journal article" date="2012" name="J. Bacteriol.">
        <title>Complete Genome Sequence of Borrelia crocidurae.</title>
        <authorList>
            <person name="Elbir H."/>
            <person name="Gimenez G."/>
            <person name="Robert C."/>
            <person name="Bergstrom S."/>
            <person name="Cutler S."/>
            <person name="Raoult D."/>
            <person name="Drancourt M."/>
        </authorList>
    </citation>
    <scope>NUCLEOTIDE SEQUENCE [LARGE SCALE GENOMIC DNA]</scope>
    <source>
        <strain evidence="2 3">Achema</strain>
    </source>
</reference>
<accession>I0FCY2</accession>
<protein>
    <recommendedName>
        <fullName evidence="1">NAD-dependent DNA ligase N-terminal domain-containing protein</fullName>
    </recommendedName>
</protein>
<evidence type="ECO:0000313" key="3">
    <source>
        <dbReference type="Proteomes" id="UP000005212"/>
    </source>
</evidence>
<dbReference type="AlphaFoldDB" id="I0FCY2"/>
<organism evidence="2 3">
    <name type="scientific">Borrelia crocidurae (strain Achema)</name>
    <dbReference type="NCBI Taxonomy" id="1155096"/>
    <lineage>
        <taxon>Bacteria</taxon>
        <taxon>Pseudomonadati</taxon>
        <taxon>Spirochaetota</taxon>
        <taxon>Spirochaetia</taxon>
        <taxon>Spirochaetales</taxon>
        <taxon>Borreliaceae</taxon>
        <taxon>Borrelia</taxon>
    </lineage>
</organism>
<dbReference type="SMART" id="SM00532">
    <property type="entry name" value="LIGANc"/>
    <property type="match status" value="1"/>
</dbReference>
<dbReference type="HOGENOM" id="CLU_007764_0_1_12"/>
<proteinExistence type="predicted"/>
<dbReference type="InterPro" id="IPR013840">
    <property type="entry name" value="DNAligase_N"/>
</dbReference>
<dbReference type="EMBL" id="CP003426">
    <property type="protein sequence ID" value="AFI31338.1"/>
    <property type="molecule type" value="Genomic_DNA"/>
</dbReference>
<dbReference type="SUPFAM" id="SSF56091">
    <property type="entry name" value="DNA ligase/mRNA capping enzyme, catalytic domain"/>
    <property type="match status" value="1"/>
</dbReference>
<evidence type="ECO:0000313" key="2">
    <source>
        <dbReference type="EMBL" id="AFI31338.1"/>
    </source>
</evidence>
<gene>
    <name evidence="2" type="ordered locus">Q7M_559</name>
</gene>
<dbReference type="InterPro" id="IPR013839">
    <property type="entry name" value="DNAligase_adenylation"/>
</dbReference>
<name>I0FCY2_BORCA</name>